<organism evidence="1 2">
    <name type="scientific">Chitinophaga solisilvae</name>
    <dbReference type="NCBI Taxonomy" id="1233460"/>
    <lineage>
        <taxon>Bacteria</taxon>
        <taxon>Pseudomonadati</taxon>
        <taxon>Bacteroidota</taxon>
        <taxon>Chitinophagia</taxon>
        <taxon>Chitinophagales</taxon>
        <taxon>Chitinophagaceae</taxon>
        <taxon>Chitinophaga</taxon>
    </lineage>
</organism>
<protein>
    <submittedName>
        <fullName evidence="1">Uncharacterized protein</fullName>
    </submittedName>
</protein>
<dbReference type="Proteomes" id="UP000281028">
    <property type="component" value="Unassembled WGS sequence"/>
</dbReference>
<accession>A0A3S1D3T2</accession>
<reference evidence="1" key="1">
    <citation type="submission" date="2020-05" db="EMBL/GenBank/DDBJ databases">
        <title>Chitinophaga laudate sp. nov., isolated from a tropical peat swamp.</title>
        <authorList>
            <person name="Goh C.B.S."/>
            <person name="Lee M.S."/>
            <person name="Parimannan S."/>
            <person name="Pasbakhsh P."/>
            <person name="Yule C.M."/>
            <person name="Rajandas H."/>
            <person name="Loke S."/>
            <person name="Croft L."/>
            <person name="Tan J.B.L."/>
        </authorList>
    </citation>
    <scope>NUCLEOTIDE SEQUENCE</scope>
    <source>
        <strain evidence="1">Mgbs1</strain>
    </source>
</reference>
<proteinExistence type="predicted"/>
<comment type="caution">
    <text evidence="1">The sequence shown here is derived from an EMBL/GenBank/DDBJ whole genome shotgun (WGS) entry which is preliminary data.</text>
</comment>
<dbReference type="AlphaFoldDB" id="A0A3S1D3T2"/>
<gene>
    <name evidence="1" type="ORF">ECE50_025410</name>
</gene>
<evidence type="ECO:0000313" key="2">
    <source>
        <dbReference type="Proteomes" id="UP000281028"/>
    </source>
</evidence>
<name>A0A3S1D3T2_9BACT</name>
<keyword evidence="2" id="KW-1185">Reference proteome</keyword>
<dbReference type="EMBL" id="RIAR02000001">
    <property type="protein sequence ID" value="NSL90198.1"/>
    <property type="molecule type" value="Genomic_DNA"/>
</dbReference>
<evidence type="ECO:0000313" key="1">
    <source>
        <dbReference type="EMBL" id="NSL90198.1"/>
    </source>
</evidence>
<dbReference type="RefSeq" id="WP_127036654.1">
    <property type="nucleotide sequence ID" value="NZ_JAABOK010000005.1"/>
</dbReference>
<sequence>MKKQAVSQHARITLSLDKEIVAKTDSHIMQNLSSTKMYNSGENTTVSTGDFGWTSFAQATMATMGTGTSNL</sequence>